<sequence length="195" mass="22269">MEEIAMARFKKGSKVEVLRQGHWLCGEVVSGNGHNYSVKFSWFRENREGIVHRLPRMALRPIPPPLEVSRKWVSGDLVEAFDNPYWKKAVVQKVLGVNRFSVKLDGYTANLILPKSHLRARWRWEDGKWLVLQKVLKRKPDREAANDAVTAKKIKASSSAALHPNPLFVKRDLDVHGSELHASRHALQVLVGKKN</sequence>
<dbReference type="Proteomes" id="UP001054252">
    <property type="component" value="Unassembled WGS sequence"/>
</dbReference>
<reference evidence="2 3" key="1">
    <citation type="journal article" date="2021" name="Commun. Biol.">
        <title>The genome of Shorea leprosula (Dipterocarpaceae) highlights the ecological relevance of drought in aseasonal tropical rainforests.</title>
        <authorList>
            <person name="Ng K.K.S."/>
            <person name="Kobayashi M.J."/>
            <person name="Fawcett J.A."/>
            <person name="Hatakeyama M."/>
            <person name="Paape T."/>
            <person name="Ng C.H."/>
            <person name="Ang C.C."/>
            <person name="Tnah L.H."/>
            <person name="Lee C.T."/>
            <person name="Nishiyama T."/>
            <person name="Sese J."/>
            <person name="O'Brien M.J."/>
            <person name="Copetti D."/>
            <person name="Mohd Noor M.I."/>
            <person name="Ong R.C."/>
            <person name="Putra M."/>
            <person name="Sireger I.Z."/>
            <person name="Indrioko S."/>
            <person name="Kosugi Y."/>
            <person name="Izuno A."/>
            <person name="Isagi Y."/>
            <person name="Lee S.L."/>
            <person name="Shimizu K.K."/>
        </authorList>
    </citation>
    <scope>NUCLEOTIDE SEQUENCE [LARGE SCALE GENOMIC DNA]</scope>
    <source>
        <strain evidence="2">214</strain>
    </source>
</reference>
<dbReference type="SMART" id="SM00743">
    <property type="entry name" value="Agenet"/>
    <property type="match status" value="2"/>
</dbReference>
<feature type="domain" description="Agenet" evidence="1">
    <location>
        <begin position="70"/>
        <end position="126"/>
    </location>
</feature>
<evidence type="ECO:0000313" key="3">
    <source>
        <dbReference type="Proteomes" id="UP001054252"/>
    </source>
</evidence>
<evidence type="ECO:0000259" key="1">
    <source>
        <dbReference type="SMART" id="SM00743"/>
    </source>
</evidence>
<accession>A0AAV5KUN5</accession>
<proteinExistence type="predicted"/>
<dbReference type="AlphaFoldDB" id="A0AAV5KUN5"/>
<dbReference type="InterPro" id="IPR014002">
    <property type="entry name" value="Agenet_dom_plant"/>
</dbReference>
<keyword evidence="3" id="KW-1185">Reference proteome</keyword>
<dbReference type="EMBL" id="BPVZ01000078">
    <property type="protein sequence ID" value="GKV28190.1"/>
    <property type="molecule type" value="Genomic_DNA"/>
</dbReference>
<protein>
    <recommendedName>
        <fullName evidence="1">Agenet domain-containing protein</fullName>
    </recommendedName>
</protein>
<dbReference type="InterPro" id="IPR008395">
    <property type="entry name" value="Agenet-like_dom"/>
</dbReference>
<name>A0AAV5KUN5_9ROSI</name>
<gene>
    <name evidence="2" type="ORF">SLEP1_g37274</name>
</gene>
<dbReference type="Pfam" id="PF05641">
    <property type="entry name" value="Agenet"/>
    <property type="match status" value="1"/>
</dbReference>
<dbReference type="PANTHER" id="PTHR31917">
    <property type="entry name" value="AGENET DOMAIN-CONTAINING PROTEIN-RELATED"/>
    <property type="match status" value="1"/>
</dbReference>
<feature type="domain" description="Agenet" evidence="1">
    <location>
        <begin position="7"/>
        <end position="67"/>
    </location>
</feature>
<evidence type="ECO:0000313" key="2">
    <source>
        <dbReference type="EMBL" id="GKV28190.1"/>
    </source>
</evidence>
<organism evidence="2 3">
    <name type="scientific">Rubroshorea leprosula</name>
    <dbReference type="NCBI Taxonomy" id="152421"/>
    <lineage>
        <taxon>Eukaryota</taxon>
        <taxon>Viridiplantae</taxon>
        <taxon>Streptophyta</taxon>
        <taxon>Embryophyta</taxon>
        <taxon>Tracheophyta</taxon>
        <taxon>Spermatophyta</taxon>
        <taxon>Magnoliopsida</taxon>
        <taxon>eudicotyledons</taxon>
        <taxon>Gunneridae</taxon>
        <taxon>Pentapetalae</taxon>
        <taxon>rosids</taxon>
        <taxon>malvids</taxon>
        <taxon>Malvales</taxon>
        <taxon>Dipterocarpaceae</taxon>
        <taxon>Rubroshorea</taxon>
    </lineage>
</organism>
<comment type="caution">
    <text evidence="2">The sequence shown here is derived from an EMBL/GenBank/DDBJ whole genome shotgun (WGS) entry which is preliminary data.</text>
</comment>
<dbReference type="PANTHER" id="PTHR31917:SF5">
    <property type="entry name" value="OS02G0204500 PROTEIN"/>
    <property type="match status" value="1"/>
</dbReference>